<evidence type="ECO:0000256" key="9">
    <source>
        <dbReference type="ARBA" id="ARBA00023065"/>
    </source>
</evidence>
<proteinExistence type="inferred from homology"/>
<dbReference type="PANTHER" id="PTHR31462:SF5">
    <property type="entry name" value="ENDOSOMAL_LYSOSOMAL PROTON CHANNEL TMEM175"/>
    <property type="match status" value="1"/>
</dbReference>
<evidence type="ECO:0000256" key="11">
    <source>
        <dbReference type="ARBA" id="ARBA00023303"/>
    </source>
</evidence>
<dbReference type="Proteomes" id="UP000061010">
    <property type="component" value="Chromosome"/>
</dbReference>
<accession>A0A0S1AYZ6</accession>
<protein>
    <submittedName>
        <fullName evidence="14">Membrane protein</fullName>
    </submittedName>
</protein>
<sequence length="212" mass="23818">MREPAGVEQAVEEPVREDRFPHERVVNFCDAVFAIVITLLAIELRLPGSELIERVGADQAWGETSSVLLAYVISFFVTGLFWVGHMLTWKHVRRVNAKLVWLALLQLFFVVLMPFATRQVSEHFVVYALVLTGISLFSWLLRRTVVAQEDLRARLGAAQARLLLVRGLIPLLVFSCAIPLGLFVPGKWAALVFALIFPLSMLARRRILARGG</sequence>
<keyword evidence="15" id="KW-1185">Reference proteome</keyword>
<evidence type="ECO:0000256" key="4">
    <source>
        <dbReference type="ARBA" id="ARBA00022538"/>
    </source>
</evidence>
<evidence type="ECO:0000256" key="8">
    <source>
        <dbReference type="ARBA" id="ARBA00022989"/>
    </source>
</evidence>
<evidence type="ECO:0000313" key="14">
    <source>
        <dbReference type="EMBL" id="ALJ27972.1"/>
    </source>
</evidence>
<evidence type="ECO:0000256" key="7">
    <source>
        <dbReference type="ARBA" id="ARBA00022958"/>
    </source>
</evidence>
<organism evidence="14 15">
    <name type="scientific">Stenotrophomonas acidaminiphila</name>
    <dbReference type="NCBI Taxonomy" id="128780"/>
    <lineage>
        <taxon>Bacteria</taxon>
        <taxon>Pseudomonadati</taxon>
        <taxon>Pseudomonadota</taxon>
        <taxon>Gammaproteobacteria</taxon>
        <taxon>Lysobacterales</taxon>
        <taxon>Lysobacteraceae</taxon>
        <taxon>Stenotrophomonas</taxon>
    </lineage>
</organism>
<dbReference type="Pfam" id="PF06736">
    <property type="entry name" value="TMEM175"/>
    <property type="match status" value="1"/>
</dbReference>
<evidence type="ECO:0000256" key="3">
    <source>
        <dbReference type="ARBA" id="ARBA00022448"/>
    </source>
</evidence>
<dbReference type="GO" id="GO:0005267">
    <property type="term" value="F:potassium channel activity"/>
    <property type="evidence" value="ECO:0007669"/>
    <property type="project" value="UniProtKB-KW"/>
</dbReference>
<dbReference type="KEGG" id="sacz:AOT14_15810"/>
<keyword evidence="8 13" id="KW-1133">Transmembrane helix</keyword>
<keyword evidence="3" id="KW-0813">Transport</keyword>
<evidence type="ECO:0000256" key="6">
    <source>
        <dbReference type="ARBA" id="ARBA00022826"/>
    </source>
</evidence>
<dbReference type="RefSeq" id="WP_054665026.1">
    <property type="nucleotide sequence ID" value="NZ_CP043570.1"/>
</dbReference>
<keyword evidence="6" id="KW-0631">Potassium channel</keyword>
<keyword evidence="5 13" id="KW-0812">Transmembrane</keyword>
<feature type="transmembrane region" description="Helical" evidence="13">
    <location>
        <begin position="99"/>
        <end position="117"/>
    </location>
</feature>
<dbReference type="AlphaFoldDB" id="A0A0S1AYZ6"/>
<evidence type="ECO:0000256" key="5">
    <source>
        <dbReference type="ARBA" id="ARBA00022692"/>
    </source>
</evidence>
<feature type="transmembrane region" description="Helical" evidence="13">
    <location>
        <begin position="123"/>
        <end position="141"/>
    </location>
</feature>
<keyword evidence="9" id="KW-0406">Ion transport</keyword>
<feature type="transmembrane region" description="Helical" evidence="13">
    <location>
        <begin position="25"/>
        <end position="46"/>
    </location>
</feature>
<keyword evidence="4" id="KW-0633">Potassium transport</keyword>
<comment type="subcellular location">
    <subcellularLocation>
        <location evidence="1">Membrane</location>
        <topology evidence="1">Multi-pass membrane protein</topology>
    </subcellularLocation>
</comment>
<keyword evidence="7" id="KW-0630">Potassium</keyword>
<dbReference type="GO" id="GO:0016020">
    <property type="term" value="C:membrane"/>
    <property type="evidence" value="ECO:0007669"/>
    <property type="project" value="UniProtKB-SubCell"/>
</dbReference>
<keyword evidence="11" id="KW-0407">Ion channel</keyword>
<dbReference type="PATRIC" id="fig|128780.6.peg.1587"/>
<dbReference type="GO" id="GO:0015252">
    <property type="term" value="F:proton channel activity"/>
    <property type="evidence" value="ECO:0007669"/>
    <property type="project" value="InterPro"/>
</dbReference>
<evidence type="ECO:0000256" key="13">
    <source>
        <dbReference type="SAM" id="Phobius"/>
    </source>
</evidence>
<evidence type="ECO:0000256" key="2">
    <source>
        <dbReference type="ARBA" id="ARBA00006920"/>
    </source>
</evidence>
<evidence type="ECO:0000256" key="1">
    <source>
        <dbReference type="ARBA" id="ARBA00004141"/>
    </source>
</evidence>
<evidence type="ECO:0000256" key="10">
    <source>
        <dbReference type="ARBA" id="ARBA00023136"/>
    </source>
</evidence>
<feature type="transmembrane region" description="Helical" evidence="13">
    <location>
        <begin position="162"/>
        <end position="182"/>
    </location>
</feature>
<dbReference type="InterPro" id="IPR010617">
    <property type="entry name" value="TMEM175-like"/>
</dbReference>
<evidence type="ECO:0000313" key="15">
    <source>
        <dbReference type="Proteomes" id="UP000061010"/>
    </source>
</evidence>
<feature type="transmembrane region" description="Helical" evidence="13">
    <location>
        <begin position="66"/>
        <end position="87"/>
    </location>
</feature>
<name>A0A0S1AYZ6_9GAMM</name>
<gene>
    <name evidence="14" type="ORF">AOT14_15810</name>
</gene>
<feature type="transmembrane region" description="Helical" evidence="13">
    <location>
        <begin position="188"/>
        <end position="204"/>
    </location>
</feature>
<evidence type="ECO:0000256" key="12">
    <source>
        <dbReference type="ARBA" id="ARBA00034430"/>
    </source>
</evidence>
<dbReference type="OrthoDB" id="7626281at2"/>
<dbReference type="PANTHER" id="PTHR31462">
    <property type="entry name" value="ENDOSOMAL/LYSOSOMAL POTASSIUM CHANNEL TMEM175"/>
    <property type="match status" value="1"/>
</dbReference>
<keyword evidence="10 13" id="KW-0472">Membrane</keyword>
<dbReference type="EMBL" id="CP012900">
    <property type="protein sequence ID" value="ALJ27972.1"/>
    <property type="molecule type" value="Genomic_DNA"/>
</dbReference>
<reference evidence="14 15" key="1">
    <citation type="journal article" date="2015" name="Genome Announc.">
        <title>Complete Genome Sequencing of Stenotrophomonas acidaminiphila ZAC14D2_NAIMI4_2, a Multidrug-Resistant Strain Isolated from Sediments of a Polluted River in Mexico, Uncovers New Antibiotic Resistance Genes and a Novel Class-II Lasso Peptide Biosynthesis Gene Cluster.</title>
        <authorList>
            <person name="Vinuesa P."/>
            <person name="Ochoa-Sanchez L.E."/>
        </authorList>
    </citation>
    <scope>NUCLEOTIDE SEQUENCE [LARGE SCALE GENOMIC DNA]</scope>
    <source>
        <strain evidence="14 15">ZAC14D2_NAIMI4_2</strain>
    </source>
</reference>
<comment type="catalytic activity">
    <reaction evidence="12">
        <text>K(+)(in) = K(+)(out)</text>
        <dbReference type="Rhea" id="RHEA:29463"/>
        <dbReference type="ChEBI" id="CHEBI:29103"/>
    </reaction>
</comment>
<comment type="similarity">
    <text evidence="2">Belongs to the TMEM175 family.</text>
</comment>